<evidence type="ECO:0000313" key="2">
    <source>
        <dbReference type="EMBL" id="JAE01533.1"/>
    </source>
</evidence>
<name>A0A0A9EZS9_ARUDO</name>
<protein>
    <submittedName>
        <fullName evidence="2">Uncharacterized protein</fullName>
    </submittedName>
</protein>
<evidence type="ECO:0000256" key="1">
    <source>
        <dbReference type="SAM" id="MobiDB-lite"/>
    </source>
</evidence>
<reference evidence="2" key="2">
    <citation type="journal article" date="2015" name="Data Brief">
        <title>Shoot transcriptome of the giant reed, Arundo donax.</title>
        <authorList>
            <person name="Barrero R.A."/>
            <person name="Guerrero F.D."/>
            <person name="Moolhuijzen P."/>
            <person name="Goolsby J.A."/>
            <person name="Tidwell J."/>
            <person name="Bellgard S.E."/>
            <person name="Bellgard M.I."/>
        </authorList>
    </citation>
    <scope>NUCLEOTIDE SEQUENCE</scope>
    <source>
        <tissue evidence="2">Shoot tissue taken approximately 20 cm above the soil surface</tissue>
    </source>
</reference>
<organism evidence="2">
    <name type="scientific">Arundo donax</name>
    <name type="common">Giant reed</name>
    <name type="synonym">Donax arundinaceus</name>
    <dbReference type="NCBI Taxonomy" id="35708"/>
    <lineage>
        <taxon>Eukaryota</taxon>
        <taxon>Viridiplantae</taxon>
        <taxon>Streptophyta</taxon>
        <taxon>Embryophyta</taxon>
        <taxon>Tracheophyta</taxon>
        <taxon>Spermatophyta</taxon>
        <taxon>Magnoliopsida</taxon>
        <taxon>Liliopsida</taxon>
        <taxon>Poales</taxon>
        <taxon>Poaceae</taxon>
        <taxon>PACMAD clade</taxon>
        <taxon>Arundinoideae</taxon>
        <taxon>Arundineae</taxon>
        <taxon>Arundo</taxon>
    </lineage>
</organism>
<reference evidence="2" key="1">
    <citation type="submission" date="2014-09" db="EMBL/GenBank/DDBJ databases">
        <authorList>
            <person name="Magalhaes I.L.F."/>
            <person name="Oliveira U."/>
            <person name="Santos F.R."/>
            <person name="Vidigal T.H.D.A."/>
            <person name="Brescovit A.D."/>
            <person name="Santos A.J."/>
        </authorList>
    </citation>
    <scope>NUCLEOTIDE SEQUENCE</scope>
    <source>
        <tissue evidence="2">Shoot tissue taken approximately 20 cm above the soil surface</tissue>
    </source>
</reference>
<dbReference type="AlphaFoldDB" id="A0A0A9EZS9"/>
<proteinExistence type="predicted"/>
<feature type="region of interest" description="Disordered" evidence="1">
    <location>
        <begin position="1"/>
        <end position="20"/>
    </location>
</feature>
<sequence>MFTTPFSLAAPREPAATKSS</sequence>
<accession>A0A0A9EZS9</accession>
<dbReference type="EMBL" id="GBRH01196363">
    <property type="protein sequence ID" value="JAE01533.1"/>
    <property type="molecule type" value="Transcribed_RNA"/>
</dbReference>